<dbReference type="SUPFAM" id="SSF52113">
    <property type="entry name" value="BRCT domain"/>
    <property type="match status" value="2"/>
</dbReference>
<name>A0A8K0JLP6_9TREE</name>
<feature type="compositionally biased region" description="Polar residues" evidence="2">
    <location>
        <begin position="559"/>
        <end position="569"/>
    </location>
</feature>
<feature type="domain" description="BRCT" evidence="3">
    <location>
        <begin position="166"/>
        <end position="252"/>
    </location>
</feature>
<dbReference type="EMBL" id="JABELV010000079">
    <property type="protein sequence ID" value="KAG7531927.1"/>
    <property type="molecule type" value="Genomic_DNA"/>
</dbReference>
<feature type="compositionally biased region" description="Basic and acidic residues" evidence="2">
    <location>
        <begin position="325"/>
        <end position="347"/>
    </location>
</feature>
<dbReference type="CDD" id="cd17731">
    <property type="entry name" value="BRCT_TopBP1_rpt2_like"/>
    <property type="match status" value="1"/>
</dbReference>
<dbReference type="PANTHER" id="PTHR13561">
    <property type="entry name" value="DNA REPLICATION REGULATOR DPB11-RELATED"/>
    <property type="match status" value="1"/>
</dbReference>
<dbReference type="Gene3D" id="3.40.50.10190">
    <property type="entry name" value="BRCT domain"/>
    <property type="match status" value="2"/>
</dbReference>
<reference evidence="4" key="1">
    <citation type="submission" date="2020-04" db="EMBL/GenBank/DDBJ databases">
        <title>Analysis of mating type loci in Filobasidium floriforme.</title>
        <authorList>
            <person name="Nowrousian M."/>
        </authorList>
    </citation>
    <scope>NUCLEOTIDE SEQUENCE</scope>
    <source>
        <strain evidence="4">CBS 6242</strain>
    </source>
</reference>
<feature type="domain" description="BRCT" evidence="3">
    <location>
        <begin position="73"/>
        <end position="144"/>
    </location>
</feature>
<gene>
    <name evidence="4" type="ORF">FFLO_03995</name>
</gene>
<evidence type="ECO:0000256" key="2">
    <source>
        <dbReference type="SAM" id="MobiDB-lite"/>
    </source>
</evidence>
<keyword evidence="5" id="KW-1185">Reference proteome</keyword>
<dbReference type="InterPro" id="IPR059215">
    <property type="entry name" value="BRCT2_TopBP1-like"/>
</dbReference>
<feature type="compositionally biased region" description="Basic and acidic residues" evidence="2">
    <location>
        <begin position="431"/>
        <end position="443"/>
    </location>
</feature>
<feature type="compositionally biased region" description="Polar residues" evidence="2">
    <location>
        <begin position="356"/>
        <end position="365"/>
    </location>
</feature>
<evidence type="ECO:0000256" key="1">
    <source>
        <dbReference type="ARBA" id="ARBA00022737"/>
    </source>
</evidence>
<dbReference type="GO" id="GO:0007095">
    <property type="term" value="P:mitotic G2 DNA damage checkpoint signaling"/>
    <property type="evidence" value="ECO:0007669"/>
    <property type="project" value="TreeGrafter"/>
</dbReference>
<feature type="region of interest" description="Disordered" evidence="2">
    <location>
        <begin position="390"/>
        <end position="569"/>
    </location>
</feature>
<dbReference type="AlphaFoldDB" id="A0A8K0JLP6"/>
<evidence type="ECO:0000259" key="3">
    <source>
        <dbReference type="PROSITE" id="PS50172"/>
    </source>
</evidence>
<keyword evidence="1" id="KW-0677">Repeat</keyword>
<comment type="caution">
    <text evidence="4">The sequence shown here is derived from an EMBL/GenBank/DDBJ whole genome shotgun (WGS) entry which is preliminary data.</text>
</comment>
<dbReference type="Proteomes" id="UP000812966">
    <property type="component" value="Unassembled WGS sequence"/>
</dbReference>
<dbReference type="PROSITE" id="PS50172">
    <property type="entry name" value="BRCT"/>
    <property type="match status" value="2"/>
</dbReference>
<dbReference type="Pfam" id="PF12738">
    <property type="entry name" value="PTCB-BRCT"/>
    <property type="match status" value="1"/>
</dbReference>
<dbReference type="Pfam" id="PF00533">
    <property type="entry name" value="BRCT"/>
    <property type="match status" value="1"/>
</dbReference>
<proteinExistence type="predicted"/>
<organism evidence="4 5">
    <name type="scientific">Filobasidium floriforme</name>
    <dbReference type="NCBI Taxonomy" id="5210"/>
    <lineage>
        <taxon>Eukaryota</taxon>
        <taxon>Fungi</taxon>
        <taxon>Dikarya</taxon>
        <taxon>Basidiomycota</taxon>
        <taxon>Agaricomycotina</taxon>
        <taxon>Tremellomycetes</taxon>
        <taxon>Filobasidiales</taxon>
        <taxon>Filobasidiaceae</taxon>
        <taxon>Filobasidium</taxon>
    </lineage>
</organism>
<feature type="region of interest" description="Disordered" evidence="2">
    <location>
        <begin position="315"/>
        <end position="375"/>
    </location>
</feature>
<dbReference type="GO" id="GO:0033314">
    <property type="term" value="P:mitotic DNA replication checkpoint signaling"/>
    <property type="evidence" value="ECO:0007669"/>
    <property type="project" value="TreeGrafter"/>
</dbReference>
<dbReference type="SMART" id="SM00292">
    <property type="entry name" value="BRCT"/>
    <property type="match status" value="2"/>
</dbReference>
<feature type="compositionally biased region" description="Low complexity" evidence="2">
    <location>
        <begin position="539"/>
        <end position="550"/>
    </location>
</feature>
<dbReference type="InterPro" id="IPR036420">
    <property type="entry name" value="BRCT_dom_sf"/>
</dbReference>
<accession>A0A8K0JLP6</accession>
<sequence length="621" mass="69412">MASLGRARRGHLSNKVANVKLRPAPAQAQDAGKRKSRFEAEEYEVNMMDREHVRRLEDEDALDDHDLELAHSRPTLPFLNQVISYTGLTWERAALSDKLRAMGVKYIHMDLTLDCTALISRGHESVKYERSVEYRIPIFRPDWIDAVHEIWLSGLEVPPIHTMTRYKLEAFAGLTIAVSGIEPPEVRQNMIQKIGDLGGKYSPSLNRECTHLVVAHPKPDSAGPDPLASAKVRWAFQVNAQAREEREHWALQEDAWRRRGGGGGIGEDGIGMDMSMAGRDKERERGIKVVWEGWFWDCLHFDGRFKEDAWNAEEVSEPPGYEQSYRYREQVRKAKQKEDMDRARRAMEAAMTTTTSNVNTDSPDSFGSRPPQPHELSMLDMEELRAKPEELEPALIRKRPRESQIGIPARRTKSSAAGPGGLVDDLIASVSHRDDRNQRKNGEDGAEVVVKAEPVDKRSSKPGSRSPSPETARKRARTARAQPTDSTSATAWAPRDLAVDAQRTRSSMINSSRDRAFGQDQPGPRQPAVFPSTSATKEPPSSATVPPTSSKAKDLSMPPSRQMSTNSSNYDPTVFEGLTFTHQIEGPVELFEDAVRGMGGTLVPYAQWQDGEAADYVVCRL</sequence>
<evidence type="ECO:0000313" key="5">
    <source>
        <dbReference type="Proteomes" id="UP000812966"/>
    </source>
</evidence>
<dbReference type="PANTHER" id="PTHR13561:SF20">
    <property type="entry name" value="DNA TOPOISOMERASE 2-BINDING PROTEIN 1"/>
    <property type="match status" value="1"/>
</dbReference>
<dbReference type="GO" id="GO:0006270">
    <property type="term" value="P:DNA replication initiation"/>
    <property type="evidence" value="ECO:0007669"/>
    <property type="project" value="TreeGrafter"/>
</dbReference>
<dbReference type="InterPro" id="IPR001357">
    <property type="entry name" value="BRCT_dom"/>
</dbReference>
<evidence type="ECO:0000313" key="4">
    <source>
        <dbReference type="EMBL" id="KAG7531927.1"/>
    </source>
</evidence>
<protein>
    <recommendedName>
        <fullName evidence="3">BRCT domain-containing protein</fullName>
    </recommendedName>
</protein>